<feature type="transmembrane region" description="Helical" evidence="6">
    <location>
        <begin position="285"/>
        <end position="305"/>
    </location>
</feature>
<dbReference type="Pfam" id="PF06965">
    <property type="entry name" value="Na_H_antiport_1"/>
    <property type="match status" value="1"/>
</dbReference>
<keyword evidence="3 6" id="KW-0812">Transmembrane</keyword>
<comment type="similarity">
    <text evidence="6">Belongs to the NhaA Na(+)/H(+) (TC 2.A.33) antiporter family.</text>
</comment>
<evidence type="ECO:0000256" key="6">
    <source>
        <dbReference type="HAMAP-Rule" id="MF_01844"/>
    </source>
</evidence>
<keyword evidence="6" id="KW-0813">Transport</keyword>
<protein>
    <recommendedName>
        <fullName evidence="6">Na(+)/H(+) antiporter NhaA</fullName>
    </recommendedName>
    <alternativeName>
        <fullName evidence="6">Sodium/proton antiporter NhaA</fullName>
    </alternativeName>
</protein>
<keyword evidence="5 6" id="KW-0472">Membrane</keyword>
<accession>A0ABS9VPZ1</accession>
<evidence type="ECO:0000256" key="2">
    <source>
        <dbReference type="ARBA" id="ARBA00022475"/>
    </source>
</evidence>
<keyword evidence="4 6" id="KW-1133">Transmembrane helix</keyword>
<feature type="region of interest" description="Disordered" evidence="7">
    <location>
        <begin position="386"/>
        <end position="405"/>
    </location>
</feature>
<name>A0ABS9VPZ1_9SPHN</name>
<dbReference type="NCBIfam" id="TIGR00773">
    <property type="entry name" value="NhaA"/>
    <property type="match status" value="1"/>
</dbReference>
<feature type="transmembrane region" description="Helical" evidence="6">
    <location>
        <begin position="213"/>
        <end position="234"/>
    </location>
</feature>
<evidence type="ECO:0000313" key="8">
    <source>
        <dbReference type="EMBL" id="MCH8617046.1"/>
    </source>
</evidence>
<dbReference type="PANTHER" id="PTHR30341">
    <property type="entry name" value="SODIUM ION/PROTON ANTIPORTER NHAA-RELATED"/>
    <property type="match status" value="1"/>
</dbReference>
<evidence type="ECO:0000256" key="7">
    <source>
        <dbReference type="SAM" id="MobiDB-lite"/>
    </source>
</evidence>
<dbReference type="NCBIfam" id="NF007111">
    <property type="entry name" value="PRK09560.1"/>
    <property type="match status" value="1"/>
</dbReference>
<keyword evidence="2 6" id="KW-1003">Cell membrane</keyword>
<keyword evidence="6" id="KW-0915">Sodium</keyword>
<dbReference type="EMBL" id="JAKZHW010000002">
    <property type="protein sequence ID" value="MCH8617046.1"/>
    <property type="molecule type" value="Genomic_DNA"/>
</dbReference>
<comment type="function">
    <text evidence="6">Na(+)/H(+) antiporter that extrudes sodium in exchange for external protons.</text>
</comment>
<proteinExistence type="inferred from homology"/>
<dbReference type="Gene3D" id="1.20.1530.10">
    <property type="entry name" value="Na+/H+ antiporter like domain"/>
    <property type="match status" value="1"/>
</dbReference>
<comment type="caution">
    <text evidence="8">The sequence shown here is derived from an EMBL/GenBank/DDBJ whole genome shotgun (WGS) entry which is preliminary data.</text>
</comment>
<dbReference type="PANTHER" id="PTHR30341:SF0">
    <property type="entry name" value="NA(+)_H(+) ANTIPORTER NHAA"/>
    <property type="match status" value="1"/>
</dbReference>
<feature type="transmembrane region" description="Helical" evidence="6">
    <location>
        <begin position="150"/>
        <end position="174"/>
    </location>
</feature>
<organism evidence="8 9">
    <name type="scientific">Sphingomonas telluris</name>
    <dbReference type="NCBI Taxonomy" id="2907998"/>
    <lineage>
        <taxon>Bacteria</taxon>
        <taxon>Pseudomonadati</taxon>
        <taxon>Pseudomonadota</taxon>
        <taxon>Alphaproteobacteria</taxon>
        <taxon>Sphingomonadales</taxon>
        <taxon>Sphingomonadaceae</taxon>
        <taxon>Sphingomonas</taxon>
    </lineage>
</organism>
<keyword evidence="6" id="KW-0406">Ion transport</keyword>
<evidence type="ECO:0000256" key="4">
    <source>
        <dbReference type="ARBA" id="ARBA00022989"/>
    </source>
</evidence>
<feature type="transmembrane region" description="Helical" evidence="6">
    <location>
        <begin position="325"/>
        <end position="346"/>
    </location>
</feature>
<dbReference type="InterPro" id="IPR023171">
    <property type="entry name" value="Na/H_antiporter_dom_sf"/>
</dbReference>
<dbReference type="Proteomes" id="UP001203058">
    <property type="component" value="Unassembled WGS sequence"/>
</dbReference>
<evidence type="ECO:0000256" key="5">
    <source>
        <dbReference type="ARBA" id="ARBA00023136"/>
    </source>
</evidence>
<feature type="transmembrane region" description="Helical" evidence="6">
    <location>
        <begin position="53"/>
        <end position="74"/>
    </location>
</feature>
<comment type="subcellular location">
    <subcellularLocation>
        <location evidence="1">Cell inner membrane</location>
        <topology evidence="1">Multi-pass membrane protein</topology>
    </subcellularLocation>
    <subcellularLocation>
        <location evidence="6">Cell membrane</location>
        <topology evidence="6">Multi-pass membrane protein</topology>
    </subcellularLocation>
</comment>
<evidence type="ECO:0000256" key="1">
    <source>
        <dbReference type="ARBA" id="ARBA00004429"/>
    </source>
</evidence>
<keyword evidence="6" id="KW-0739">Sodium transport</keyword>
<comment type="catalytic activity">
    <reaction evidence="6">
        <text>Na(+)(in) + 2 H(+)(out) = Na(+)(out) + 2 H(+)(in)</text>
        <dbReference type="Rhea" id="RHEA:29251"/>
        <dbReference type="ChEBI" id="CHEBI:15378"/>
        <dbReference type="ChEBI" id="CHEBI:29101"/>
    </reaction>
</comment>
<feature type="transmembrane region" description="Helical" evidence="6">
    <location>
        <begin position="120"/>
        <end position="143"/>
    </location>
</feature>
<reference evidence="8 9" key="1">
    <citation type="submission" date="2022-03" db="EMBL/GenBank/DDBJ databases">
        <authorList>
            <person name="Jo J.-H."/>
            <person name="Im W.-T."/>
        </authorList>
    </citation>
    <scope>NUCLEOTIDE SEQUENCE [LARGE SCALE GENOMIC DNA]</scope>
    <source>
        <strain evidence="8 9">SM33</strain>
    </source>
</reference>
<keyword evidence="6" id="KW-0050">Antiport</keyword>
<sequence>MAADLVQLQRQEKRAGLILIGAAAAALILANSPLADAYQHLLEFKFGPPMPRFGLLSVHYWIADGLMAVFFLLVGLEVKREWYDGRLSTPAERRLPIVAAAAGMAVPALIYLSVTGFEPSIIRGWAIPAATDIAFAVGVLALLGARANPAIKLLLVTIAIVDDVGAVIIIALAYTADLSAIAIGAAVLILGAMAALNLFGVRRLWPYMIGFVFLWYAMLASGIHATIAGVLAALTIPLGLDEDHSPLKRLEHAIHPWVMFGVMPLFGLASAGVELGNFRISNPLPIAIMLGLFVGKQIGVFGAIWATVRSGLAPRPDHARWSELYGASALCGIGFTMSLFIGALAFPASQEEVEAAKVGTLAGSLLSAILGYAVLRFVAQKPIDDRESAEAREIFGGDQPEDERS</sequence>
<gene>
    <name evidence="6 8" type="primary">nhaA</name>
    <name evidence="8" type="ORF">LZ016_13170</name>
</gene>
<feature type="transmembrane region" description="Helical" evidence="6">
    <location>
        <begin position="358"/>
        <end position="379"/>
    </location>
</feature>
<feature type="transmembrane region" description="Helical" evidence="6">
    <location>
        <begin position="95"/>
        <end position="114"/>
    </location>
</feature>
<evidence type="ECO:0000313" key="9">
    <source>
        <dbReference type="Proteomes" id="UP001203058"/>
    </source>
</evidence>
<evidence type="ECO:0000256" key="3">
    <source>
        <dbReference type="ARBA" id="ARBA00022692"/>
    </source>
</evidence>
<keyword evidence="9" id="KW-1185">Reference proteome</keyword>
<feature type="compositionally biased region" description="Basic and acidic residues" evidence="7">
    <location>
        <begin position="386"/>
        <end position="395"/>
    </location>
</feature>
<dbReference type="InterPro" id="IPR004670">
    <property type="entry name" value="NhaA"/>
</dbReference>
<feature type="transmembrane region" description="Helical" evidence="6">
    <location>
        <begin position="254"/>
        <end position="273"/>
    </location>
</feature>
<feature type="transmembrane region" description="Helical" evidence="6">
    <location>
        <begin position="180"/>
        <end position="201"/>
    </location>
</feature>
<dbReference type="RefSeq" id="WP_241447921.1">
    <property type="nucleotide sequence ID" value="NZ_JAKZHW010000002.1"/>
</dbReference>
<dbReference type="HAMAP" id="MF_01844">
    <property type="entry name" value="NhaA"/>
    <property type="match status" value="1"/>
</dbReference>